<feature type="domain" description="Radical SAM core" evidence="6">
    <location>
        <begin position="1"/>
        <end position="184"/>
    </location>
</feature>
<dbReference type="GO" id="GO:0051536">
    <property type="term" value="F:iron-sulfur cluster binding"/>
    <property type="evidence" value="ECO:0007669"/>
    <property type="project" value="UniProtKB-KW"/>
</dbReference>
<dbReference type="SMART" id="SM00729">
    <property type="entry name" value="Elp3"/>
    <property type="match status" value="1"/>
</dbReference>
<evidence type="ECO:0000256" key="1">
    <source>
        <dbReference type="ARBA" id="ARBA00001966"/>
    </source>
</evidence>
<dbReference type="PROSITE" id="PS51918">
    <property type="entry name" value="RADICAL_SAM"/>
    <property type="match status" value="1"/>
</dbReference>
<reference evidence="7 8" key="1">
    <citation type="submission" date="2015-11" db="EMBL/GenBank/DDBJ databases">
        <title>Butyribacter intestini gen. nov., sp. nov., a butyric acid-producing bacterium of the family Lachnospiraceae isolated from the human faeces.</title>
        <authorList>
            <person name="Zou Y."/>
            <person name="Xue W."/>
            <person name="Luo G."/>
            <person name="Lv M."/>
        </authorList>
    </citation>
    <scope>NUCLEOTIDE SEQUENCE [LARGE SCALE GENOMIC DNA]</scope>
    <source>
        <strain evidence="7 8">ACET-33324</strain>
    </source>
</reference>
<name>A0A0V8QA12_9FIRM</name>
<keyword evidence="8" id="KW-1185">Reference proteome</keyword>
<dbReference type="STRING" id="290052.ASU35_04465"/>
<dbReference type="Gene3D" id="3.80.30.20">
    <property type="entry name" value="tm_1862 like domain"/>
    <property type="match status" value="1"/>
</dbReference>
<evidence type="ECO:0000313" key="8">
    <source>
        <dbReference type="Proteomes" id="UP000054874"/>
    </source>
</evidence>
<dbReference type="InterPro" id="IPR006638">
    <property type="entry name" value="Elp3/MiaA/NifB-like_rSAM"/>
</dbReference>
<sequence>MDYLGNKFPKDVTIFWDDAFGFDTERLRSFCEEMIKAKPHLWSCGIRVDRVSLELLKLLHKAGCVKVNFGVESGSQRILNESMKGISLDQIRNAVKWAQEAGIYNSCSIIIGHPGDTADTVEETLKFAEELLNSGATSCTFNAMVPFPGTYVYEKRDELGIKFITDKWEEYNFLNPVFETKGLDVEQLRKYLIEGLILWGKYKNNRDKIHGRIRKRDSILLGELLGRNIQT</sequence>
<dbReference type="Pfam" id="PF04055">
    <property type="entry name" value="Radical_SAM"/>
    <property type="match status" value="1"/>
</dbReference>
<evidence type="ECO:0000256" key="5">
    <source>
        <dbReference type="ARBA" id="ARBA00023014"/>
    </source>
</evidence>
<dbReference type="InterPro" id="IPR007197">
    <property type="entry name" value="rSAM"/>
</dbReference>
<dbReference type="GO" id="GO:0003824">
    <property type="term" value="F:catalytic activity"/>
    <property type="evidence" value="ECO:0007669"/>
    <property type="project" value="InterPro"/>
</dbReference>
<evidence type="ECO:0000256" key="3">
    <source>
        <dbReference type="ARBA" id="ARBA00022723"/>
    </source>
</evidence>
<dbReference type="AlphaFoldDB" id="A0A0V8QA12"/>
<protein>
    <recommendedName>
        <fullName evidence="6">Radical SAM core domain-containing protein</fullName>
    </recommendedName>
</protein>
<accession>A0A0V8QA12</accession>
<keyword evidence="5" id="KW-0411">Iron-sulfur</keyword>
<dbReference type="GO" id="GO:0005829">
    <property type="term" value="C:cytosol"/>
    <property type="evidence" value="ECO:0007669"/>
    <property type="project" value="TreeGrafter"/>
</dbReference>
<dbReference type="SUPFAM" id="SSF102114">
    <property type="entry name" value="Radical SAM enzymes"/>
    <property type="match status" value="1"/>
</dbReference>
<dbReference type="InterPro" id="IPR051198">
    <property type="entry name" value="BchE-like"/>
</dbReference>
<dbReference type="EMBL" id="LNAM01000219">
    <property type="protein sequence ID" value="KSV57437.1"/>
    <property type="molecule type" value="Genomic_DNA"/>
</dbReference>
<keyword evidence="3" id="KW-0479">Metal-binding</keyword>
<dbReference type="OrthoDB" id="9801424at2"/>
<evidence type="ECO:0000259" key="6">
    <source>
        <dbReference type="PROSITE" id="PS51918"/>
    </source>
</evidence>
<dbReference type="PANTHER" id="PTHR43409:SF16">
    <property type="entry name" value="SLR0320 PROTEIN"/>
    <property type="match status" value="1"/>
</dbReference>
<comment type="caution">
    <text evidence="7">The sequence shown here is derived from an EMBL/GenBank/DDBJ whole genome shotgun (WGS) entry which is preliminary data.</text>
</comment>
<dbReference type="InterPro" id="IPR023404">
    <property type="entry name" value="rSAM_horseshoe"/>
</dbReference>
<dbReference type="Proteomes" id="UP000054874">
    <property type="component" value="Unassembled WGS sequence"/>
</dbReference>
<keyword evidence="4" id="KW-0408">Iron</keyword>
<dbReference type="GO" id="GO:0046872">
    <property type="term" value="F:metal ion binding"/>
    <property type="evidence" value="ECO:0007669"/>
    <property type="project" value="UniProtKB-KW"/>
</dbReference>
<organism evidence="7 8">
    <name type="scientific">Acetivibrio ethanolgignens</name>
    <dbReference type="NCBI Taxonomy" id="290052"/>
    <lineage>
        <taxon>Bacteria</taxon>
        <taxon>Bacillati</taxon>
        <taxon>Bacillota</taxon>
        <taxon>Clostridia</taxon>
        <taxon>Eubacteriales</taxon>
        <taxon>Oscillospiraceae</taxon>
        <taxon>Acetivibrio</taxon>
    </lineage>
</organism>
<evidence type="ECO:0000313" key="7">
    <source>
        <dbReference type="EMBL" id="KSV57437.1"/>
    </source>
</evidence>
<evidence type="ECO:0000256" key="2">
    <source>
        <dbReference type="ARBA" id="ARBA00022691"/>
    </source>
</evidence>
<dbReference type="RefSeq" id="WP_058354249.1">
    <property type="nucleotide sequence ID" value="NZ_CABMMD010000219.1"/>
</dbReference>
<keyword evidence="2" id="KW-0949">S-adenosyl-L-methionine</keyword>
<evidence type="ECO:0000256" key="4">
    <source>
        <dbReference type="ARBA" id="ARBA00023004"/>
    </source>
</evidence>
<dbReference type="PANTHER" id="PTHR43409">
    <property type="entry name" value="ANAEROBIC MAGNESIUM-PROTOPORPHYRIN IX MONOMETHYL ESTER CYCLASE-RELATED"/>
    <property type="match status" value="1"/>
</dbReference>
<gene>
    <name evidence="7" type="ORF">ASU35_04465</name>
</gene>
<comment type="cofactor">
    <cofactor evidence="1">
        <name>[4Fe-4S] cluster</name>
        <dbReference type="ChEBI" id="CHEBI:49883"/>
    </cofactor>
</comment>
<proteinExistence type="predicted"/>
<dbReference type="InterPro" id="IPR058240">
    <property type="entry name" value="rSAM_sf"/>
</dbReference>